<feature type="domain" description="Longin" evidence="12">
    <location>
        <begin position="147"/>
        <end position="238"/>
    </location>
</feature>
<evidence type="ECO:0008006" key="17">
    <source>
        <dbReference type="Google" id="ProtNLM"/>
    </source>
</evidence>
<dbReference type="PANTHER" id="PTHR23338">
    <property type="entry name" value="SMALL NUCLEAR RIBONUCLEOPROTEIN SM"/>
    <property type="match status" value="1"/>
</dbReference>
<keyword evidence="5" id="KW-0507">mRNA processing</keyword>
<keyword evidence="7" id="KW-0508">mRNA splicing</keyword>
<keyword evidence="10" id="KW-0175">Coiled coil</keyword>
<dbReference type="EMBL" id="CAJJDO010000139">
    <property type="protein sequence ID" value="CAD8204991.1"/>
    <property type="molecule type" value="Genomic_DNA"/>
</dbReference>
<name>A0A8S1XUB7_9CILI</name>
<evidence type="ECO:0000256" key="11">
    <source>
        <dbReference type="SAM" id="Phobius"/>
    </source>
</evidence>
<dbReference type="GO" id="GO:0005737">
    <property type="term" value="C:cytoplasm"/>
    <property type="evidence" value="ECO:0007669"/>
    <property type="project" value="UniProtKB-SubCell"/>
</dbReference>
<evidence type="ECO:0000256" key="7">
    <source>
        <dbReference type="ARBA" id="ARBA00023187"/>
    </source>
</evidence>
<dbReference type="Pfam" id="PF01423">
    <property type="entry name" value="LSM"/>
    <property type="match status" value="1"/>
</dbReference>
<dbReference type="AlphaFoldDB" id="A0A8S1XUB7"/>
<dbReference type="InterPro" id="IPR027141">
    <property type="entry name" value="LSm4/Sm_D1/D3"/>
</dbReference>
<dbReference type="OrthoDB" id="27923at2759"/>
<evidence type="ECO:0000256" key="8">
    <source>
        <dbReference type="ARBA" id="ARBA00023242"/>
    </source>
</evidence>
<dbReference type="Pfam" id="PF00957">
    <property type="entry name" value="Synaptobrevin"/>
    <property type="match status" value="1"/>
</dbReference>
<comment type="subcellular location">
    <subcellularLocation>
        <location evidence="3">Cytoplasm</location>
    </subcellularLocation>
    <subcellularLocation>
        <location evidence="2">Endomembrane system</location>
    </subcellularLocation>
    <subcellularLocation>
        <location evidence="1">Nucleus</location>
    </subcellularLocation>
</comment>
<dbReference type="InterPro" id="IPR001163">
    <property type="entry name" value="Sm_dom_euk/arc"/>
</dbReference>
<evidence type="ECO:0000313" key="15">
    <source>
        <dbReference type="EMBL" id="CAD8204991.1"/>
    </source>
</evidence>
<comment type="caution">
    <text evidence="15">The sequence shown here is derived from an EMBL/GenBank/DDBJ whole genome shotgun (WGS) entry which is preliminary data.</text>
</comment>
<proteinExistence type="predicted"/>
<organism evidence="15 16">
    <name type="scientific">Paramecium pentaurelia</name>
    <dbReference type="NCBI Taxonomy" id="43138"/>
    <lineage>
        <taxon>Eukaryota</taxon>
        <taxon>Sar</taxon>
        <taxon>Alveolata</taxon>
        <taxon>Ciliophora</taxon>
        <taxon>Intramacronucleata</taxon>
        <taxon>Oligohymenophorea</taxon>
        <taxon>Peniculida</taxon>
        <taxon>Parameciidae</taxon>
        <taxon>Paramecium</taxon>
    </lineage>
</organism>
<evidence type="ECO:0000259" key="13">
    <source>
        <dbReference type="PROSITE" id="PS50892"/>
    </source>
</evidence>
<keyword evidence="16" id="KW-1185">Reference proteome</keyword>
<dbReference type="PROSITE" id="PS50892">
    <property type="entry name" value="V_SNARE"/>
    <property type="match status" value="1"/>
</dbReference>
<feature type="domain" description="V-SNARE coiled-coil homology" evidence="13">
    <location>
        <begin position="273"/>
        <end position="333"/>
    </location>
</feature>
<protein>
    <recommendedName>
        <fullName evidence="17">V-SNARE coiled-coil homology domain-containing protein</fullName>
    </recommendedName>
</protein>
<dbReference type="PROSITE" id="PS50859">
    <property type="entry name" value="LONGIN"/>
    <property type="match status" value="1"/>
</dbReference>
<dbReference type="Proteomes" id="UP000689195">
    <property type="component" value="Unassembled WGS sequence"/>
</dbReference>
<dbReference type="GO" id="GO:0000387">
    <property type="term" value="P:spliceosomal snRNP assembly"/>
    <property type="evidence" value="ECO:0007669"/>
    <property type="project" value="InterPro"/>
</dbReference>
<evidence type="ECO:0000256" key="10">
    <source>
        <dbReference type="PROSITE-ProRule" id="PRU00290"/>
    </source>
</evidence>
<dbReference type="FunFam" id="2.30.30.100:FF:000002">
    <property type="entry name" value="Small nuclear ribonucleoprotein Sm D3"/>
    <property type="match status" value="1"/>
</dbReference>
<dbReference type="GO" id="GO:0005681">
    <property type="term" value="C:spliceosomal complex"/>
    <property type="evidence" value="ECO:0007669"/>
    <property type="project" value="InterPro"/>
</dbReference>
<keyword evidence="11" id="KW-1133">Transmembrane helix</keyword>
<keyword evidence="9" id="KW-0687">Ribonucleoprotein</keyword>
<evidence type="ECO:0000256" key="5">
    <source>
        <dbReference type="ARBA" id="ARBA00022664"/>
    </source>
</evidence>
<evidence type="ECO:0000256" key="1">
    <source>
        <dbReference type="ARBA" id="ARBA00004123"/>
    </source>
</evidence>
<dbReference type="InterPro" id="IPR034099">
    <property type="entry name" value="SmD3"/>
</dbReference>
<evidence type="ECO:0000259" key="12">
    <source>
        <dbReference type="PROSITE" id="PS50859"/>
    </source>
</evidence>
<keyword evidence="4" id="KW-0963">Cytoplasm</keyword>
<dbReference type="InterPro" id="IPR042855">
    <property type="entry name" value="V_SNARE_CC"/>
</dbReference>
<accession>A0A8S1XUB7</accession>
<reference evidence="15" key="1">
    <citation type="submission" date="2021-01" db="EMBL/GenBank/DDBJ databases">
        <authorList>
            <consortium name="Genoscope - CEA"/>
            <person name="William W."/>
        </authorList>
    </citation>
    <scope>NUCLEOTIDE SEQUENCE</scope>
</reference>
<feature type="domain" description="Sm" evidence="14">
    <location>
        <begin position="5"/>
        <end position="77"/>
    </location>
</feature>
<dbReference type="CDD" id="cd15843">
    <property type="entry name" value="R-SNARE"/>
    <property type="match status" value="1"/>
</dbReference>
<dbReference type="SMART" id="SM00651">
    <property type="entry name" value="Sm"/>
    <property type="match status" value="1"/>
</dbReference>
<gene>
    <name evidence="15" type="ORF">PPENT_87.1.T1390082</name>
</gene>
<evidence type="ECO:0000259" key="14">
    <source>
        <dbReference type="PROSITE" id="PS52002"/>
    </source>
</evidence>
<evidence type="ECO:0000256" key="9">
    <source>
        <dbReference type="ARBA" id="ARBA00023274"/>
    </source>
</evidence>
<keyword evidence="8" id="KW-0539">Nucleus</keyword>
<dbReference type="PROSITE" id="PS52002">
    <property type="entry name" value="SM"/>
    <property type="match status" value="1"/>
</dbReference>
<dbReference type="GO" id="GO:0003723">
    <property type="term" value="F:RNA binding"/>
    <property type="evidence" value="ECO:0007669"/>
    <property type="project" value="InterPro"/>
</dbReference>
<dbReference type="InterPro" id="IPR047575">
    <property type="entry name" value="Sm"/>
</dbReference>
<keyword evidence="11" id="KW-0812">Transmembrane</keyword>
<feature type="transmembrane region" description="Helical" evidence="11">
    <location>
        <begin position="339"/>
        <end position="358"/>
    </location>
</feature>
<evidence type="ECO:0000256" key="3">
    <source>
        <dbReference type="ARBA" id="ARBA00004496"/>
    </source>
</evidence>
<evidence type="ECO:0000313" key="16">
    <source>
        <dbReference type="Proteomes" id="UP000689195"/>
    </source>
</evidence>
<dbReference type="InterPro" id="IPR010908">
    <property type="entry name" value="Longin_dom"/>
</dbReference>
<dbReference type="GO" id="GO:0012505">
    <property type="term" value="C:endomembrane system"/>
    <property type="evidence" value="ECO:0007669"/>
    <property type="project" value="UniProtKB-SubCell"/>
</dbReference>
<sequence>MSLGVPLKIMHEAVHHIVTVELKTGEMFTGYMAEAEDTMNVRLDEVQMVTRDGRPMSLEQVYLRGSQIRFVVIPDVFKYAPMFKKIRANAKSKNMQQIREKARQVRGIGTSYQIGFGIVEEMINKYFIVILNLNNKFFMPNSLKYLVIYRHETEKLIASYLIEAGSEEPLKSESTKVCFELKRNQLRIDERQKIDSANGSWFCKIDDKGLFYLVLGISTYPERHAYTLIQEIQNEFNRLGNDSLKDDASLKLHIKKPLRELGLKYNDLVSLDKIYQAQQNVDQTKIVMEDNIKQMINNGQQLDVLSIKAEDLNKNAKSFAKNSAELASIMYWRNMKLKIIIGLIILAGLLYIIVPIIIKVSASN</sequence>
<evidence type="ECO:0000256" key="2">
    <source>
        <dbReference type="ARBA" id="ARBA00004308"/>
    </source>
</evidence>
<dbReference type="FunFam" id="1.20.5.110:FF:000222">
    <property type="entry name" value="Synaptobrevin 9-2"/>
    <property type="match status" value="1"/>
</dbReference>
<dbReference type="CDD" id="cd01721">
    <property type="entry name" value="Sm_D3"/>
    <property type="match status" value="1"/>
</dbReference>
<keyword evidence="6 11" id="KW-0472">Membrane</keyword>
<evidence type="ECO:0000256" key="6">
    <source>
        <dbReference type="ARBA" id="ARBA00023136"/>
    </source>
</evidence>
<evidence type="ECO:0000256" key="4">
    <source>
        <dbReference type="ARBA" id="ARBA00022490"/>
    </source>
</evidence>